<keyword evidence="2" id="KW-1185">Reference proteome</keyword>
<proteinExistence type="predicted"/>
<dbReference type="HOGENOM" id="CLU_3117290_0_0_6"/>
<gene>
    <name evidence="1" type="ordered locus">c3045</name>
</gene>
<organism evidence="1 2">
    <name type="scientific">Escherichia coli O6:H1 (strain CFT073 / ATCC 700928 / UPEC)</name>
    <dbReference type="NCBI Taxonomy" id="199310"/>
    <lineage>
        <taxon>Bacteria</taxon>
        <taxon>Pseudomonadati</taxon>
        <taxon>Pseudomonadota</taxon>
        <taxon>Gammaproteobacteria</taxon>
        <taxon>Enterobacterales</taxon>
        <taxon>Enterobacteriaceae</taxon>
        <taxon>Escherichia</taxon>
    </lineage>
</organism>
<dbReference type="Proteomes" id="UP000001410">
    <property type="component" value="Chromosome"/>
</dbReference>
<protein>
    <submittedName>
        <fullName evidence="1">Uncharacterized protein</fullName>
    </submittedName>
</protein>
<evidence type="ECO:0000313" key="1">
    <source>
        <dbReference type="EMBL" id="AAN81495.1"/>
    </source>
</evidence>
<dbReference type="KEGG" id="ecc:c3045"/>
<accession>A0A0H2VBX1</accession>
<sequence>MSQRNKLLTGNKKPPNLAVFYCWSGSRPFQQIGLCCMSNAGASQQSNTRQ</sequence>
<reference evidence="1 2" key="1">
    <citation type="journal article" date="2002" name="Proc. Natl. Acad. Sci. U.S.A.">
        <title>Extensive mosaic structure revealed by the complete genome sequence of uropathogenic Escherichia coli.</title>
        <authorList>
            <person name="Welch R.A."/>
            <person name="Burland V."/>
            <person name="Plunkett G.III."/>
            <person name="Redford P."/>
            <person name="Roesch P."/>
            <person name="Rasko D."/>
            <person name="Buckles E.L."/>
            <person name="Liou S.R."/>
            <person name="Boutin A."/>
            <person name="Hackett J."/>
            <person name="Stroud D."/>
            <person name="Mayhew G.F."/>
            <person name="Rose D.J."/>
            <person name="Zhou S."/>
            <person name="Schwartz D.C."/>
            <person name="Perna N.T."/>
            <person name="Mobley H.L."/>
            <person name="Donnenberg M.S."/>
            <person name="Blattner F.R."/>
        </authorList>
    </citation>
    <scope>NUCLEOTIDE SEQUENCE [LARGE SCALE GENOMIC DNA]</scope>
    <source>
        <strain evidence="2">CFT073 / ATCC 700928 / UPEC</strain>
    </source>
</reference>
<dbReference type="EMBL" id="AE014075">
    <property type="protein sequence ID" value="AAN81495.1"/>
    <property type="molecule type" value="Genomic_DNA"/>
</dbReference>
<dbReference type="AlphaFoldDB" id="A0A0H2VBX1"/>
<evidence type="ECO:0000313" key="2">
    <source>
        <dbReference type="Proteomes" id="UP000001410"/>
    </source>
</evidence>
<dbReference type="STRING" id="199310.c3045"/>
<name>A0A0H2VBX1_ECOL6</name>